<feature type="transmembrane region" description="Helical" evidence="1">
    <location>
        <begin position="49"/>
        <end position="69"/>
    </location>
</feature>
<dbReference type="AlphaFoldDB" id="A0AAN9J4V1"/>
<gene>
    <name evidence="2" type="ORF">RIF29_06517</name>
</gene>
<dbReference type="EMBL" id="JAYWIO010000001">
    <property type="protein sequence ID" value="KAK7291403.1"/>
    <property type="molecule type" value="Genomic_DNA"/>
</dbReference>
<name>A0AAN9J4V1_CROPI</name>
<protein>
    <submittedName>
        <fullName evidence="2">Uncharacterized protein</fullName>
    </submittedName>
</protein>
<comment type="caution">
    <text evidence="2">The sequence shown here is derived from an EMBL/GenBank/DDBJ whole genome shotgun (WGS) entry which is preliminary data.</text>
</comment>
<feature type="transmembrane region" description="Helical" evidence="1">
    <location>
        <begin position="20"/>
        <end position="42"/>
    </location>
</feature>
<evidence type="ECO:0000313" key="3">
    <source>
        <dbReference type="Proteomes" id="UP001372338"/>
    </source>
</evidence>
<reference evidence="2 3" key="1">
    <citation type="submission" date="2024-01" db="EMBL/GenBank/DDBJ databases">
        <title>The genomes of 5 underutilized Papilionoideae crops provide insights into root nodulation and disease resistanc.</title>
        <authorList>
            <person name="Yuan L."/>
        </authorList>
    </citation>
    <scope>NUCLEOTIDE SEQUENCE [LARGE SCALE GENOMIC DNA]</scope>
    <source>
        <strain evidence="2">ZHUSHIDOU_FW_LH</strain>
        <tissue evidence="2">Leaf</tissue>
    </source>
</reference>
<evidence type="ECO:0000313" key="2">
    <source>
        <dbReference type="EMBL" id="KAK7291403.1"/>
    </source>
</evidence>
<keyword evidence="1" id="KW-1133">Transmembrane helix</keyword>
<proteinExistence type="predicted"/>
<evidence type="ECO:0000256" key="1">
    <source>
        <dbReference type="SAM" id="Phobius"/>
    </source>
</evidence>
<keyword evidence="1" id="KW-0472">Membrane</keyword>
<organism evidence="2 3">
    <name type="scientific">Crotalaria pallida</name>
    <name type="common">Smooth rattlebox</name>
    <name type="synonym">Crotalaria striata</name>
    <dbReference type="NCBI Taxonomy" id="3830"/>
    <lineage>
        <taxon>Eukaryota</taxon>
        <taxon>Viridiplantae</taxon>
        <taxon>Streptophyta</taxon>
        <taxon>Embryophyta</taxon>
        <taxon>Tracheophyta</taxon>
        <taxon>Spermatophyta</taxon>
        <taxon>Magnoliopsida</taxon>
        <taxon>eudicotyledons</taxon>
        <taxon>Gunneridae</taxon>
        <taxon>Pentapetalae</taxon>
        <taxon>rosids</taxon>
        <taxon>fabids</taxon>
        <taxon>Fabales</taxon>
        <taxon>Fabaceae</taxon>
        <taxon>Papilionoideae</taxon>
        <taxon>50 kb inversion clade</taxon>
        <taxon>genistoids sensu lato</taxon>
        <taxon>core genistoids</taxon>
        <taxon>Crotalarieae</taxon>
        <taxon>Crotalaria</taxon>
    </lineage>
</organism>
<keyword evidence="3" id="KW-1185">Reference proteome</keyword>
<keyword evidence="1" id="KW-0812">Transmembrane</keyword>
<dbReference type="Proteomes" id="UP001372338">
    <property type="component" value="Unassembled WGS sequence"/>
</dbReference>
<sequence length="136" mass="15944">MLFISVNQCVCVEEQKLFLHFFFFFFFAPVPFFPSFIPFTLIYLFIYRFIFLFLFSLSQHFLILSLLAFTYSNPFLPLIPSFFLLSILSLRSFSSSLHTHPLFSSPRNHSVPPLSTHQNKNSIFLCLEAHTTRPTS</sequence>
<accession>A0AAN9J4V1</accession>